<evidence type="ECO:0000256" key="5">
    <source>
        <dbReference type="ARBA" id="ARBA00023163"/>
    </source>
</evidence>
<sequence>MIQRELLENALDNLPYGIYIVDSLGNYIFVNTVYVNMVKIPKEKLLAYNVYNLKKNKEINICITEKVCKLKKRIVMFQDVEIKGHEHYKQIVASSPILDMNGNIACVIALCIPVENINYLYQEAIHNEVRSFIKLPSIESQELKSIIAESPVMKNIINLADTLAPLDTTVMILGESGTGKEVLAKYIHEKSQRASKEMIIINCASLPESLLESELFGYEKGAFTGASSQGKKGLFEAANDSTLFLDEINSLPLALQGKILRAIETKTISRIGSTVTRKVNFRLITAANEDLLKMVHEKRFREDLYYRLNIVPIYLPPLCERKEDILPLVEHFREYYCNSYNKTKIFSKKTLKAILNYNWPGNIRELRNFVERSFIMITGEVIELSNIDPLLFIEQTPPLALNSSNDQFIFQEETEIKDQSLNEYLEECEKKYIQYALEKYGSTYKAAEFLKTSQTMIARKKKKYNL</sequence>
<evidence type="ECO:0000256" key="2">
    <source>
        <dbReference type="ARBA" id="ARBA00022797"/>
    </source>
</evidence>
<dbReference type="PROSITE" id="PS00688">
    <property type="entry name" value="SIGMA54_INTERACT_3"/>
    <property type="match status" value="1"/>
</dbReference>
<dbReference type="GeneID" id="78455864"/>
<reference evidence="9 10" key="1">
    <citation type="submission" date="2018-06" db="EMBL/GenBank/DDBJ databases">
        <authorList>
            <consortium name="Pathogen Informatics"/>
            <person name="Doyle S."/>
        </authorList>
    </citation>
    <scope>NUCLEOTIDE SEQUENCE [LARGE SCALE GENOMIC DNA]</scope>
    <source>
        <strain evidence="9 10">NCTC12112</strain>
    </source>
</reference>
<gene>
    <name evidence="9" type="primary">zraR_6</name>
    <name evidence="9" type="ORF">NCTC12112_01295</name>
</gene>
<evidence type="ECO:0000313" key="10">
    <source>
        <dbReference type="Proteomes" id="UP000249008"/>
    </source>
</evidence>
<evidence type="ECO:0000256" key="3">
    <source>
        <dbReference type="ARBA" id="ARBA00022840"/>
    </source>
</evidence>
<evidence type="ECO:0000313" key="9">
    <source>
        <dbReference type="EMBL" id="SQJ02350.1"/>
    </source>
</evidence>
<dbReference type="SUPFAM" id="SSF55785">
    <property type="entry name" value="PYP-like sensor domain (PAS domain)"/>
    <property type="match status" value="1"/>
</dbReference>
<dbReference type="SUPFAM" id="SSF46689">
    <property type="entry name" value="Homeodomain-like"/>
    <property type="match status" value="1"/>
</dbReference>
<dbReference type="Pfam" id="PF18024">
    <property type="entry name" value="HTH_50"/>
    <property type="match status" value="1"/>
</dbReference>
<evidence type="ECO:0000259" key="8">
    <source>
        <dbReference type="PROSITE" id="PS50112"/>
    </source>
</evidence>
<dbReference type="GO" id="GO:0003677">
    <property type="term" value="F:DNA binding"/>
    <property type="evidence" value="ECO:0007669"/>
    <property type="project" value="UniProtKB-KW"/>
</dbReference>
<dbReference type="SUPFAM" id="SSF52540">
    <property type="entry name" value="P-loop containing nucleoside triphosphate hydrolases"/>
    <property type="match status" value="1"/>
</dbReference>
<accession>A0AAX2JAV9</accession>
<evidence type="ECO:0000259" key="7">
    <source>
        <dbReference type="PROSITE" id="PS50045"/>
    </source>
</evidence>
<dbReference type="AlphaFoldDB" id="A0AAX2JAV9"/>
<dbReference type="Gene3D" id="1.10.8.60">
    <property type="match status" value="1"/>
</dbReference>
<dbReference type="RefSeq" id="WP_005977652.1">
    <property type="nucleotide sequence ID" value="NZ_CABKNW010000002.1"/>
</dbReference>
<dbReference type="InterPro" id="IPR030828">
    <property type="entry name" value="HTH_TyrR"/>
</dbReference>
<dbReference type="PROSITE" id="PS50112">
    <property type="entry name" value="PAS"/>
    <property type="match status" value="1"/>
</dbReference>
<keyword evidence="3" id="KW-0067">ATP-binding</keyword>
<dbReference type="GO" id="GO:0005524">
    <property type="term" value="F:ATP binding"/>
    <property type="evidence" value="ECO:0007669"/>
    <property type="project" value="UniProtKB-KW"/>
</dbReference>
<dbReference type="InterPro" id="IPR000014">
    <property type="entry name" value="PAS"/>
</dbReference>
<dbReference type="PROSITE" id="PS50045">
    <property type="entry name" value="SIGMA54_INTERACT_4"/>
    <property type="match status" value="1"/>
</dbReference>
<organism evidence="9 10">
    <name type="scientific">Fusobacterium ulcerans</name>
    <dbReference type="NCBI Taxonomy" id="861"/>
    <lineage>
        <taxon>Bacteria</taxon>
        <taxon>Fusobacteriati</taxon>
        <taxon>Fusobacteriota</taxon>
        <taxon>Fusobacteriia</taxon>
        <taxon>Fusobacteriales</taxon>
        <taxon>Fusobacteriaceae</taxon>
        <taxon>Fusobacterium</taxon>
    </lineage>
</organism>
<evidence type="ECO:0000256" key="1">
    <source>
        <dbReference type="ARBA" id="ARBA00022741"/>
    </source>
</evidence>
<dbReference type="Gene3D" id="3.30.450.20">
    <property type="entry name" value="PAS domain"/>
    <property type="match status" value="1"/>
</dbReference>
<dbReference type="KEGG" id="ful:C4N20_13640"/>
<dbReference type="InterPro" id="IPR035965">
    <property type="entry name" value="PAS-like_dom_sf"/>
</dbReference>
<dbReference type="Gene3D" id="1.10.10.60">
    <property type="entry name" value="Homeodomain-like"/>
    <property type="match status" value="1"/>
</dbReference>
<dbReference type="InterPro" id="IPR002078">
    <property type="entry name" value="Sigma_54_int"/>
</dbReference>
<dbReference type="InterPro" id="IPR025944">
    <property type="entry name" value="Sigma_54_int_dom_CS"/>
</dbReference>
<evidence type="ECO:0000256" key="6">
    <source>
        <dbReference type="ARBA" id="ARBA00029500"/>
    </source>
</evidence>
<dbReference type="InterPro" id="IPR003593">
    <property type="entry name" value="AAA+_ATPase"/>
</dbReference>
<dbReference type="InterPro" id="IPR058031">
    <property type="entry name" value="AAA_lid_NorR"/>
</dbReference>
<keyword evidence="4" id="KW-0805">Transcription regulation</keyword>
<keyword evidence="2" id="KW-0058">Aromatic hydrocarbons catabolism</keyword>
<dbReference type="Gene3D" id="3.40.50.300">
    <property type="entry name" value="P-loop containing nucleotide triphosphate hydrolases"/>
    <property type="match status" value="1"/>
</dbReference>
<dbReference type="Pfam" id="PF00158">
    <property type="entry name" value="Sigma54_activat"/>
    <property type="match status" value="1"/>
</dbReference>
<proteinExistence type="predicted"/>
<evidence type="ECO:0000256" key="4">
    <source>
        <dbReference type="ARBA" id="ARBA00023015"/>
    </source>
</evidence>
<feature type="domain" description="Sigma-54 factor interaction" evidence="7">
    <location>
        <begin position="146"/>
        <end position="375"/>
    </location>
</feature>
<dbReference type="EMBL" id="LS483487">
    <property type="protein sequence ID" value="SQJ02350.1"/>
    <property type="molecule type" value="Genomic_DNA"/>
</dbReference>
<keyword evidence="1" id="KW-0547">Nucleotide-binding</keyword>
<dbReference type="Pfam" id="PF25601">
    <property type="entry name" value="AAA_lid_14"/>
    <property type="match status" value="1"/>
</dbReference>
<dbReference type="InterPro" id="IPR027417">
    <property type="entry name" value="P-loop_NTPase"/>
</dbReference>
<keyword evidence="5" id="KW-0804">Transcription</keyword>
<dbReference type="GO" id="GO:0006355">
    <property type="term" value="P:regulation of DNA-templated transcription"/>
    <property type="evidence" value="ECO:0007669"/>
    <property type="project" value="InterPro"/>
</dbReference>
<dbReference type="SMART" id="SM00382">
    <property type="entry name" value="AAA"/>
    <property type="match status" value="1"/>
</dbReference>
<protein>
    <recommendedName>
        <fullName evidence="6">HTH-type transcriptional regulatory protein TyrR</fullName>
    </recommendedName>
</protein>
<dbReference type="PANTHER" id="PTHR32071">
    <property type="entry name" value="TRANSCRIPTIONAL REGULATORY PROTEIN"/>
    <property type="match status" value="1"/>
</dbReference>
<name>A0AAX2JAV9_9FUSO</name>
<feature type="domain" description="PAS" evidence="8">
    <location>
        <begin position="3"/>
        <end position="53"/>
    </location>
</feature>
<dbReference type="InterPro" id="IPR025662">
    <property type="entry name" value="Sigma_54_int_dom_ATP-bd_1"/>
</dbReference>
<dbReference type="FunFam" id="3.40.50.300:FF:000006">
    <property type="entry name" value="DNA-binding transcriptional regulator NtrC"/>
    <property type="match status" value="1"/>
</dbReference>
<dbReference type="Proteomes" id="UP000249008">
    <property type="component" value="Chromosome 1"/>
</dbReference>
<dbReference type="InterPro" id="IPR009057">
    <property type="entry name" value="Homeodomain-like_sf"/>
</dbReference>
<dbReference type="CDD" id="cd00009">
    <property type="entry name" value="AAA"/>
    <property type="match status" value="1"/>
</dbReference>
<dbReference type="PROSITE" id="PS00675">
    <property type="entry name" value="SIGMA54_INTERACT_1"/>
    <property type="match status" value="1"/>
</dbReference>